<dbReference type="AlphaFoldDB" id="A0AAU8I479"/>
<name>A0AAU8I479_9XANT</name>
<sequence length="245" mass="27668">MKASALHKKVGSLRSILQRGLNNTYIWTQFSISALNAAKSDDKFLSQKRFRVPSKTRDKEIERTEDELRSIAEGAVTQEIYFSVFVYAVAQVEAFVGDLLYELLKFDNRRIQTKVKGIDHTMKVDVSEVLECSSRDELIDKIIKKDLVSLFYASPALQMEYFQAVTGVKLDDEILQKWIEIKATRDIVVHNSGVSNSTYVRKAGEQARAGEGEILPLDDAYFAEALSVMKSFVGRVSSAIQKDLK</sequence>
<evidence type="ECO:0000313" key="1">
    <source>
        <dbReference type="EMBL" id="MCI2263385.1"/>
    </source>
</evidence>
<reference evidence="1 3" key="1">
    <citation type="journal article" date="2022" name="Curr. Microbiol.">
        <title>Xanthomonas indica sp. nov., a Novel Member of Non-Pathogenic Xanthomonas Community from Healthy Rice Seeds.</title>
        <authorList>
            <person name="Rana R."/>
            <person name="Madhavan V.N."/>
            <person name="Saroha T."/>
            <person name="Bansal K."/>
            <person name="Kaur A."/>
            <person name="Sonti R.V."/>
            <person name="Patel H.K."/>
            <person name="Patil P.B."/>
        </authorList>
    </citation>
    <scope>NUCLEOTIDE SEQUENCE [LARGE SCALE GENOMIC DNA]</scope>
    <source>
        <strain evidence="1 3">PPL560</strain>
    </source>
</reference>
<dbReference type="KEGG" id="xin:Q7W82_17230"/>
<evidence type="ECO:0000313" key="3">
    <source>
        <dbReference type="Proteomes" id="UP001430647"/>
    </source>
</evidence>
<reference evidence="1" key="2">
    <citation type="submission" date="2022-01" db="EMBL/GenBank/DDBJ databases">
        <authorList>
            <person name="Rana R."/>
            <person name="Patil P.B."/>
        </authorList>
    </citation>
    <scope>NUCLEOTIDE SEQUENCE</scope>
    <source>
        <strain evidence="1">PPL560</strain>
    </source>
</reference>
<keyword evidence="3" id="KW-1185">Reference proteome</keyword>
<reference evidence="2" key="3">
    <citation type="submission" date="2023-08" db="EMBL/GenBank/DDBJ databases">
        <title>Complete genome sequence of Xanthomonas indica.</title>
        <authorList>
            <person name="Patil P.B."/>
            <person name="Rana R."/>
        </authorList>
    </citation>
    <scope>NUCLEOTIDE SEQUENCE</scope>
    <source>
        <strain evidence="2">PPL560</strain>
    </source>
</reference>
<dbReference type="EMBL" id="JAKJPQ010000017">
    <property type="protein sequence ID" value="MCI2263385.1"/>
    <property type="molecule type" value="Genomic_DNA"/>
</dbReference>
<evidence type="ECO:0000313" key="2">
    <source>
        <dbReference type="EMBL" id="XCI79989.1"/>
    </source>
</evidence>
<evidence type="ECO:0008006" key="4">
    <source>
        <dbReference type="Google" id="ProtNLM"/>
    </source>
</evidence>
<dbReference type="Proteomes" id="UP001430647">
    <property type="component" value="Unassembled WGS sequence"/>
</dbReference>
<gene>
    <name evidence="1" type="ORF">L3V74_17770</name>
    <name evidence="2" type="ORF">Q7W82_17230</name>
</gene>
<dbReference type="RefSeq" id="WP_242161086.1">
    <property type="nucleotide sequence ID" value="NZ_CP131914.1"/>
</dbReference>
<accession>A0AAU8I479</accession>
<organism evidence="2">
    <name type="scientific">Xanthomonas indica</name>
    <dbReference type="NCBI Taxonomy" id="2912242"/>
    <lineage>
        <taxon>Bacteria</taxon>
        <taxon>Pseudomonadati</taxon>
        <taxon>Pseudomonadota</taxon>
        <taxon>Gammaproteobacteria</taxon>
        <taxon>Lysobacterales</taxon>
        <taxon>Lysobacteraceae</taxon>
        <taxon>Xanthomonas</taxon>
    </lineage>
</organism>
<proteinExistence type="predicted"/>
<protein>
    <recommendedName>
        <fullName evidence="4">RiboL-PSP-HEPN domain-containing protein</fullName>
    </recommendedName>
</protein>
<dbReference type="EMBL" id="CP131914">
    <property type="protein sequence ID" value="XCI79989.1"/>
    <property type="molecule type" value="Genomic_DNA"/>
</dbReference>